<comment type="caution">
    <text evidence="1">The sequence shown here is derived from an EMBL/GenBank/DDBJ whole genome shotgun (WGS) entry which is preliminary data.</text>
</comment>
<organism evidence="1 2">
    <name type="scientific">Candidatus Shapirobacteria bacterium CG08_land_8_20_14_0_20_39_18</name>
    <dbReference type="NCBI Taxonomy" id="1974883"/>
    <lineage>
        <taxon>Bacteria</taxon>
        <taxon>Candidatus Shapironibacteriota</taxon>
    </lineage>
</organism>
<dbReference type="Proteomes" id="UP000228996">
    <property type="component" value="Unassembled WGS sequence"/>
</dbReference>
<evidence type="ECO:0000313" key="2">
    <source>
        <dbReference type="Proteomes" id="UP000228996"/>
    </source>
</evidence>
<protein>
    <submittedName>
        <fullName evidence="1">Uncharacterized protein</fullName>
    </submittedName>
</protein>
<reference evidence="2" key="1">
    <citation type="submission" date="2017-09" db="EMBL/GenBank/DDBJ databases">
        <title>Depth-based differentiation of microbial function through sediment-hosted aquifers and enrichment of novel symbionts in the deep terrestrial subsurface.</title>
        <authorList>
            <person name="Probst A.J."/>
            <person name="Ladd B."/>
            <person name="Jarett J.K."/>
            <person name="Geller-Mcgrath D.E."/>
            <person name="Sieber C.M.K."/>
            <person name="Emerson J.B."/>
            <person name="Anantharaman K."/>
            <person name="Thomas B.C."/>
            <person name="Malmstrom R."/>
            <person name="Stieglmeier M."/>
            <person name="Klingl A."/>
            <person name="Woyke T."/>
            <person name="Ryan C.M."/>
            <person name="Banfield J.F."/>
        </authorList>
    </citation>
    <scope>NUCLEOTIDE SEQUENCE [LARGE SCALE GENOMIC DNA]</scope>
</reference>
<sequence>MAMEEAIRMDTLIDQKVEDGVFMTDAVKQVSALSEFKLKGLRNIQKEEYVRAKTLQFAHALEENQFLKAKVLRKLPQFEVDDATVEMYQDGVKSAINQRAGNLVALKDGDNFRKVVRGFGDDIQRDRMQVDDEALKAPEIQGPIQKDLVASFKYHNTISPEAFAKDRDRLVKMGIVDAGEINKLPEIQTFARDRMVGSFNYHNTISPEAFACERDALTNIGVLSAGEINKLPAIQDAAKGMLVRSVKYHNTISPEQFGKERDAFVNLGLFDAAEVISFLRCNQRSRTC</sequence>
<accession>A0A2M6XD25</accession>
<gene>
    <name evidence="1" type="ORF">COT44_02495</name>
</gene>
<dbReference type="AlphaFoldDB" id="A0A2M6XD25"/>
<proteinExistence type="predicted"/>
<dbReference type="EMBL" id="PEYO01000014">
    <property type="protein sequence ID" value="PIU03554.1"/>
    <property type="molecule type" value="Genomic_DNA"/>
</dbReference>
<evidence type="ECO:0000313" key="1">
    <source>
        <dbReference type="EMBL" id="PIU03554.1"/>
    </source>
</evidence>
<name>A0A2M6XD25_9BACT</name>